<feature type="compositionally biased region" description="Polar residues" evidence="9">
    <location>
        <begin position="352"/>
        <end position="361"/>
    </location>
</feature>
<evidence type="ECO:0000256" key="5">
    <source>
        <dbReference type="ARBA" id="ARBA00022989"/>
    </source>
</evidence>
<dbReference type="EMBL" id="HBIB01045835">
    <property type="protein sequence ID" value="CAE0267729.1"/>
    <property type="molecule type" value="Transcribed_RNA"/>
</dbReference>
<feature type="region of interest" description="Disordered" evidence="9">
    <location>
        <begin position="324"/>
        <end position="369"/>
    </location>
</feature>
<feature type="transmembrane region" description="Helical" evidence="10">
    <location>
        <begin position="252"/>
        <end position="272"/>
    </location>
</feature>
<dbReference type="InterPro" id="IPR009613">
    <property type="entry name" value="LMF"/>
</dbReference>
<feature type="domain" description="Lipase maturation factor 1/2 N-terminal" evidence="11">
    <location>
        <begin position="138"/>
        <end position="317"/>
    </location>
</feature>
<dbReference type="GO" id="GO:0051604">
    <property type="term" value="P:protein maturation"/>
    <property type="evidence" value="ECO:0007669"/>
    <property type="project" value="InterPro"/>
</dbReference>
<dbReference type="AlphaFoldDB" id="A0A7S3GIT7"/>
<dbReference type="InterPro" id="IPR057433">
    <property type="entry name" value="LMF1/2_C"/>
</dbReference>
<keyword evidence="4" id="KW-0256">Endoplasmic reticulum</keyword>
<feature type="transmembrane region" description="Helical" evidence="10">
    <location>
        <begin position="378"/>
        <end position="400"/>
    </location>
</feature>
<evidence type="ECO:0000256" key="10">
    <source>
        <dbReference type="SAM" id="Phobius"/>
    </source>
</evidence>
<keyword evidence="3 10" id="KW-0812">Transmembrane</keyword>
<evidence type="ECO:0000256" key="8">
    <source>
        <dbReference type="ARBA" id="ARBA00040643"/>
    </source>
</evidence>
<evidence type="ECO:0000313" key="13">
    <source>
        <dbReference type="EMBL" id="CAE0267729.1"/>
    </source>
</evidence>
<evidence type="ECO:0000259" key="11">
    <source>
        <dbReference type="Pfam" id="PF06762"/>
    </source>
</evidence>
<keyword evidence="5 10" id="KW-1133">Transmembrane helix</keyword>
<evidence type="ECO:0000256" key="4">
    <source>
        <dbReference type="ARBA" id="ARBA00022824"/>
    </source>
</evidence>
<dbReference type="Pfam" id="PF06762">
    <property type="entry name" value="LMF1"/>
    <property type="match status" value="1"/>
</dbReference>
<evidence type="ECO:0000256" key="1">
    <source>
        <dbReference type="ARBA" id="ARBA00004477"/>
    </source>
</evidence>
<organism evidence="13">
    <name type="scientific">Palpitomonas bilix</name>
    <dbReference type="NCBI Taxonomy" id="652834"/>
    <lineage>
        <taxon>Eukaryota</taxon>
        <taxon>Eukaryota incertae sedis</taxon>
    </lineage>
</organism>
<accession>A0A7S3GIT7</accession>
<keyword evidence="6 10" id="KW-0472">Membrane</keyword>
<feature type="region of interest" description="Disordered" evidence="9">
    <location>
        <begin position="682"/>
        <end position="701"/>
    </location>
</feature>
<evidence type="ECO:0000256" key="2">
    <source>
        <dbReference type="ARBA" id="ARBA00005512"/>
    </source>
</evidence>
<feature type="domain" description="Lipase maturation factor 1/2 C-terminal" evidence="12">
    <location>
        <begin position="552"/>
        <end position="714"/>
    </location>
</feature>
<evidence type="ECO:0000256" key="3">
    <source>
        <dbReference type="ARBA" id="ARBA00022692"/>
    </source>
</evidence>
<feature type="transmembrane region" description="Helical" evidence="10">
    <location>
        <begin position="116"/>
        <end position="137"/>
    </location>
</feature>
<feature type="transmembrane region" description="Helical" evidence="10">
    <location>
        <begin position="143"/>
        <end position="161"/>
    </location>
</feature>
<evidence type="ECO:0000256" key="7">
    <source>
        <dbReference type="ARBA" id="ARBA00023180"/>
    </source>
</evidence>
<feature type="compositionally biased region" description="Low complexity" evidence="9">
    <location>
        <begin position="682"/>
        <end position="691"/>
    </location>
</feature>
<evidence type="ECO:0000259" key="12">
    <source>
        <dbReference type="Pfam" id="PF25179"/>
    </source>
</evidence>
<comment type="subcellular location">
    <subcellularLocation>
        <location evidence="1">Endoplasmic reticulum membrane</location>
        <topology evidence="1">Multi-pass membrane protein</topology>
    </subcellularLocation>
</comment>
<dbReference type="Pfam" id="PF25179">
    <property type="entry name" value="LMF1_C"/>
    <property type="match status" value="1"/>
</dbReference>
<feature type="transmembrane region" description="Helical" evidence="10">
    <location>
        <begin position="93"/>
        <end position="111"/>
    </location>
</feature>
<protein>
    <recommendedName>
        <fullName evidence="8">Lipase maturation factor 2</fullName>
    </recommendedName>
</protein>
<comment type="similarity">
    <text evidence="2">Belongs to the lipase maturation factor family.</text>
</comment>
<evidence type="ECO:0000256" key="6">
    <source>
        <dbReference type="ARBA" id="ARBA00023136"/>
    </source>
</evidence>
<dbReference type="PANTHER" id="PTHR14463:SF5">
    <property type="entry name" value="LIPASE MATURATION FACTOR 2"/>
    <property type="match status" value="1"/>
</dbReference>
<sequence>MASWERGSALFLFFLSLSFLAAFVSILIQLPGLYGESGIEPIDLFVFRISQHFELSSLDANFDGNVSKLLADFSNFPSLIAFAPLFGLTPFDAARHLCLIGGVVSLCHVLFMKPSVLSSLVVVIIYLGIFKVGQTFLSFQWDILLIEVGVIGVLMCDWMPFKLGGVMKGMVRVCKKDEERGTARKSVVAGPSVWLLRWCFFKFMLMSGLVKLQAKCPTWEGLTALHYHYATQCLPTAEAWYAHHLPSIGHKAGVMATLLIEIPWAVLLLAPGKAIRMFGFVTQAVLQVLIIITGNYNFFNFLTIALCFCLLDDDQLSWRCARRRDNERKGEEESTTVNALSQKDDTDGSEVNGKSKSGNTQTKEKELDKTEQKRNATAILVSRTLLILVEYGVLVAAVVIPTITMFKFSRNEAVCARKEVNVPPYLPHFFSTSLYLRELFIDGCLDVELVMSSSDIDKYMTDIFPYVCIYAFAVMIWRMCDIGDLFKRGCSLSTLLLLALTVVRYLAIFAVFIISIAPLSTVIEVNEGFAGAKHVLNMSNYLHTATQPFHLASGYGLFRRMTGVGSGGEVARPEIDILAKFDTKEEWVPVPFLFKPGSVTAQPRRNIPHQPRLDWQMWFAALGSYQNNPWLLSFLDRLGDGEESVIDLIDKEKYLKLSGGRKPMLLRADLYHYDFAPPFTPSSTSASTSSSNKKQKDEANKKWWRRKRVGDYLPVINCRSDMLKRPLQQVGLRNEKAARKVKAVASAWQKYWQEYPYLTQACAYASEVSAMLEAFVWKAVAPLKWTG</sequence>
<feature type="transmembrane region" description="Helical" evidence="10">
    <location>
        <begin position="7"/>
        <end position="28"/>
    </location>
</feature>
<reference evidence="13" key="1">
    <citation type="submission" date="2021-01" db="EMBL/GenBank/DDBJ databases">
        <authorList>
            <person name="Corre E."/>
            <person name="Pelletier E."/>
            <person name="Niang G."/>
            <person name="Scheremetjew M."/>
            <person name="Finn R."/>
            <person name="Kale V."/>
            <person name="Holt S."/>
            <person name="Cochrane G."/>
            <person name="Meng A."/>
            <person name="Brown T."/>
            <person name="Cohen L."/>
        </authorList>
    </citation>
    <scope>NUCLEOTIDE SEQUENCE</scope>
    <source>
        <strain evidence="13">NIES-2562</strain>
    </source>
</reference>
<proteinExistence type="inferred from homology"/>
<feature type="transmembrane region" description="Helical" evidence="10">
    <location>
        <begin position="492"/>
        <end position="517"/>
    </location>
</feature>
<evidence type="ECO:0000256" key="9">
    <source>
        <dbReference type="SAM" id="MobiDB-lite"/>
    </source>
</evidence>
<dbReference type="GO" id="GO:0005789">
    <property type="term" value="C:endoplasmic reticulum membrane"/>
    <property type="evidence" value="ECO:0007669"/>
    <property type="project" value="UniProtKB-SubCell"/>
</dbReference>
<name>A0A7S3GIT7_9EUKA</name>
<feature type="transmembrane region" description="Helical" evidence="10">
    <location>
        <begin position="463"/>
        <end position="480"/>
    </location>
</feature>
<gene>
    <name evidence="13" type="ORF">PBIL07802_LOCUS30075</name>
</gene>
<keyword evidence="7" id="KW-0325">Glycoprotein</keyword>
<dbReference type="InterPro" id="IPR057434">
    <property type="entry name" value="LMF1/2_N"/>
</dbReference>
<feature type="transmembrane region" description="Helical" evidence="10">
    <location>
        <begin position="284"/>
        <end position="311"/>
    </location>
</feature>
<dbReference type="PANTHER" id="PTHR14463">
    <property type="entry name" value="LIPASE MATURATION FACTOR"/>
    <property type="match status" value="1"/>
</dbReference>